<accession>A0A6V8L3U6</accession>
<dbReference type="InterPro" id="IPR051446">
    <property type="entry name" value="HTH_trans_reg/aminotransferase"/>
</dbReference>
<dbReference type="EMBL" id="BLPG01000001">
    <property type="protein sequence ID" value="GFJ89638.1"/>
    <property type="molecule type" value="Genomic_DNA"/>
</dbReference>
<dbReference type="AlphaFoldDB" id="A0A6V8L3U6"/>
<feature type="domain" description="HTH gntR-type" evidence="5">
    <location>
        <begin position="13"/>
        <end position="81"/>
    </location>
</feature>
<keyword evidence="1" id="KW-0663">Pyridoxal phosphate</keyword>
<dbReference type="Proteomes" id="UP000482960">
    <property type="component" value="Unassembled WGS sequence"/>
</dbReference>
<dbReference type="GO" id="GO:0003677">
    <property type="term" value="F:DNA binding"/>
    <property type="evidence" value="ECO:0007669"/>
    <property type="project" value="UniProtKB-KW"/>
</dbReference>
<evidence type="ECO:0000256" key="1">
    <source>
        <dbReference type="ARBA" id="ARBA00022898"/>
    </source>
</evidence>
<dbReference type="InterPro" id="IPR036390">
    <property type="entry name" value="WH_DNA-bd_sf"/>
</dbReference>
<evidence type="ECO:0000256" key="3">
    <source>
        <dbReference type="ARBA" id="ARBA00023125"/>
    </source>
</evidence>
<dbReference type="InterPro" id="IPR036388">
    <property type="entry name" value="WH-like_DNA-bd_sf"/>
</dbReference>
<name>A0A6V8L3U6_9ACTN</name>
<reference evidence="6 7" key="2">
    <citation type="submission" date="2020-03" db="EMBL/GenBank/DDBJ databases">
        <authorList>
            <person name="Ichikawa N."/>
            <person name="Kimura A."/>
            <person name="Kitahashi Y."/>
            <person name="Uohara A."/>
        </authorList>
    </citation>
    <scope>NUCLEOTIDE SEQUENCE [LARGE SCALE GENOMIC DNA]</scope>
    <source>
        <strain evidence="6 7">NBRC 108638</strain>
    </source>
</reference>
<keyword evidence="2" id="KW-0805">Transcription regulation</keyword>
<dbReference type="SUPFAM" id="SSF46785">
    <property type="entry name" value="Winged helix' DNA-binding domain"/>
    <property type="match status" value="1"/>
</dbReference>
<dbReference type="InterPro" id="IPR000524">
    <property type="entry name" value="Tscrpt_reg_HTH_GntR"/>
</dbReference>
<dbReference type="CDD" id="cd07377">
    <property type="entry name" value="WHTH_GntR"/>
    <property type="match status" value="1"/>
</dbReference>
<evidence type="ECO:0000313" key="6">
    <source>
        <dbReference type="EMBL" id="GFJ89638.1"/>
    </source>
</evidence>
<dbReference type="PANTHER" id="PTHR46577:SF1">
    <property type="entry name" value="HTH-TYPE TRANSCRIPTIONAL REGULATORY PROTEIN GABR"/>
    <property type="match status" value="1"/>
</dbReference>
<gene>
    <name evidence="6" type="ORF">Prum_032800</name>
</gene>
<protein>
    <recommendedName>
        <fullName evidence="5">HTH gntR-type domain-containing protein</fullName>
    </recommendedName>
</protein>
<dbReference type="Gene3D" id="1.10.10.10">
    <property type="entry name" value="Winged helix-like DNA-binding domain superfamily/Winged helix DNA-binding domain"/>
    <property type="match status" value="1"/>
</dbReference>
<dbReference type="SMART" id="SM00345">
    <property type="entry name" value="HTH_GNTR"/>
    <property type="match status" value="1"/>
</dbReference>
<keyword evidence="4" id="KW-0804">Transcription</keyword>
<keyword evidence="3" id="KW-0238">DNA-binding</keyword>
<proteinExistence type="predicted"/>
<evidence type="ECO:0000256" key="2">
    <source>
        <dbReference type="ARBA" id="ARBA00023015"/>
    </source>
</evidence>
<comment type="caution">
    <text evidence="6">The sequence shown here is derived from an EMBL/GenBank/DDBJ whole genome shotgun (WGS) entry which is preliminary data.</text>
</comment>
<reference evidence="6 7" key="1">
    <citation type="submission" date="2020-03" db="EMBL/GenBank/DDBJ databases">
        <title>Whole genome shotgun sequence of Phytohabitans rumicis NBRC 108638.</title>
        <authorList>
            <person name="Komaki H."/>
            <person name="Tamura T."/>
        </authorList>
    </citation>
    <scope>NUCLEOTIDE SEQUENCE [LARGE SCALE GENOMIC DNA]</scope>
    <source>
        <strain evidence="6 7">NBRC 108638</strain>
    </source>
</reference>
<evidence type="ECO:0000256" key="4">
    <source>
        <dbReference type="ARBA" id="ARBA00023163"/>
    </source>
</evidence>
<evidence type="ECO:0000259" key="5">
    <source>
        <dbReference type="PROSITE" id="PS50949"/>
    </source>
</evidence>
<dbReference type="RefSeq" id="WP_173077198.1">
    <property type="nucleotide sequence ID" value="NZ_BLPG01000001.1"/>
</dbReference>
<sequence>MREALVSLDRTLPALADQLTNALRDAISQGRLAPGTRLPSTRALAADLALSRGVVVDAYEQLVAEGHLVSRRGSGTVVAPLIRDLLSRRADDTPEPLPDQRPVLLRPGVPDLGMFPRGCGAGVREGAHRDAGWGVGLRDAYGGWAAAGRAGRLSRAGAGGAG</sequence>
<keyword evidence="7" id="KW-1185">Reference proteome</keyword>
<dbReference type="Pfam" id="PF00392">
    <property type="entry name" value="GntR"/>
    <property type="match status" value="1"/>
</dbReference>
<organism evidence="6 7">
    <name type="scientific">Phytohabitans rumicis</name>
    <dbReference type="NCBI Taxonomy" id="1076125"/>
    <lineage>
        <taxon>Bacteria</taxon>
        <taxon>Bacillati</taxon>
        <taxon>Actinomycetota</taxon>
        <taxon>Actinomycetes</taxon>
        <taxon>Micromonosporales</taxon>
        <taxon>Micromonosporaceae</taxon>
    </lineage>
</organism>
<dbReference type="GO" id="GO:0003700">
    <property type="term" value="F:DNA-binding transcription factor activity"/>
    <property type="evidence" value="ECO:0007669"/>
    <property type="project" value="InterPro"/>
</dbReference>
<dbReference type="PANTHER" id="PTHR46577">
    <property type="entry name" value="HTH-TYPE TRANSCRIPTIONAL REGULATORY PROTEIN GABR"/>
    <property type="match status" value="1"/>
</dbReference>
<evidence type="ECO:0000313" key="7">
    <source>
        <dbReference type="Proteomes" id="UP000482960"/>
    </source>
</evidence>
<dbReference type="PROSITE" id="PS50949">
    <property type="entry name" value="HTH_GNTR"/>
    <property type="match status" value="1"/>
</dbReference>